<reference evidence="4 5" key="1">
    <citation type="submission" date="2021-06" db="EMBL/GenBank/DDBJ databases">
        <authorList>
            <person name="Sun Q."/>
            <person name="Li D."/>
        </authorList>
    </citation>
    <scope>NUCLEOTIDE SEQUENCE [LARGE SCALE GENOMIC DNA]</scope>
    <source>
        <strain evidence="4 5">MSJ-1</strain>
    </source>
</reference>
<feature type="region of interest" description="Disordered" evidence="1">
    <location>
        <begin position="49"/>
        <end position="71"/>
    </location>
</feature>
<feature type="transmembrane region" description="Helical" evidence="2">
    <location>
        <begin position="120"/>
        <end position="140"/>
    </location>
</feature>
<dbReference type="Proteomes" id="UP000783742">
    <property type="component" value="Unassembled WGS sequence"/>
</dbReference>
<keyword evidence="2" id="KW-0472">Membrane</keyword>
<accession>A0ABS6FIX2</accession>
<feature type="compositionally biased region" description="Basic and acidic residues" evidence="1">
    <location>
        <begin position="49"/>
        <end position="67"/>
    </location>
</feature>
<keyword evidence="2" id="KW-0812">Transmembrane</keyword>
<dbReference type="EMBL" id="JAHLQO010000006">
    <property type="protein sequence ID" value="MBU5670120.1"/>
    <property type="molecule type" value="Genomic_DNA"/>
</dbReference>
<evidence type="ECO:0000259" key="3">
    <source>
        <dbReference type="Pfam" id="PF14242"/>
    </source>
</evidence>
<proteinExistence type="predicted"/>
<comment type="caution">
    <text evidence="4">The sequence shown here is derived from an EMBL/GenBank/DDBJ whole genome shotgun (WGS) entry which is preliminary data.</text>
</comment>
<evidence type="ECO:0000256" key="2">
    <source>
        <dbReference type="SAM" id="Phobius"/>
    </source>
</evidence>
<keyword evidence="2" id="KW-1133">Transmembrane helix</keyword>
<keyword evidence="5" id="KW-1185">Reference proteome</keyword>
<evidence type="ECO:0000256" key="1">
    <source>
        <dbReference type="SAM" id="MobiDB-lite"/>
    </source>
</evidence>
<sequence>MINMTKIDYVINVTGATYEVVRKALLESDGDVDKAIEYINANKEENVDASKVYENEEEKNKEEERKSNSKSGNEYFDEVINSLDEIIDAIKEIWRKGNARRLLVEKDNETILSLSLTTSAIGMVLALPASLLGLSAAYIYDYSFKIIMENGEVIDIKEYLKDKSKFL</sequence>
<evidence type="ECO:0000313" key="4">
    <source>
        <dbReference type="EMBL" id="MBU5670120.1"/>
    </source>
</evidence>
<protein>
    <submittedName>
        <fullName evidence="4">DUF4342 domain-containing protein</fullName>
    </submittedName>
</protein>
<gene>
    <name evidence="4" type="ORF">KQI68_09785</name>
</gene>
<dbReference type="Pfam" id="PF14242">
    <property type="entry name" value="DUF4342"/>
    <property type="match status" value="1"/>
</dbReference>
<organism evidence="4 5">
    <name type="scientific">Peptoniphilus ovalis</name>
    <dbReference type="NCBI Taxonomy" id="2841503"/>
    <lineage>
        <taxon>Bacteria</taxon>
        <taxon>Bacillati</taxon>
        <taxon>Bacillota</taxon>
        <taxon>Tissierellia</taxon>
        <taxon>Tissierellales</taxon>
        <taxon>Peptoniphilaceae</taxon>
        <taxon>Peptoniphilus</taxon>
    </lineage>
</organism>
<name>A0ABS6FIX2_9FIRM</name>
<evidence type="ECO:0000313" key="5">
    <source>
        <dbReference type="Proteomes" id="UP000783742"/>
    </source>
</evidence>
<dbReference type="InterPro" id="IPR025642">
    <property type="entry name" value="DUF4342"/>
</dbReference>
<feature type="domain" description="DUF4342" evidence="3">
    <location>
        <begin position="79"/>
        <end position="146"/>
    </location>
</feature>
<dbReference type="RefSeq" id="WP_216549939.1">
    <property type="nucleotide sequence ID" value="NZ_JAHLQO010000006.1"/>
</dbReference>